<evidence type="ECO:0000313" key="2">
    <source>
        <dbReference type="Proteomes" id="UP000564704"/>
    </source>
</evidence>
<reference evidence="1 2" key="1">
    <citation type="submission" date="2019-05" db="EMBL/GenBank/DDBJ databases">
        <title>Roseovarius bejariae sp. nov., a moderately halophylic bacterium isolated from a saline soil in Rambla Salada (Murcia).</title>
        <authorList>
            <person name="Castro D.J."/>
            <person name="Gomez-Altuve A."/>
            <person name="Reina J.C."/>
            <person name="Rodriguez M."/>
            <person name="Sampedro I."/>
            <person name="Llamas I."/>
            <person name="Martinez-Checa F."/>
        </authorList>
    </citation>
    <scope>NUCLEOTIDE SEQUENCE [LARGE SCALE GENOMIC DNA]</scope>
    <source>
        <strain evidence="1 2">A21</strain>
    </source>
</reference>
<dbReference type="RefSeq" id="WP_154154437.1">
    <property type="nucleotide sequence ID" value="NZ_SZWE01000002.1"/>
</dbReference>
<name>A0A844CXN0_9RHOB</name>
<evidence type="ECO:0000313" key="1">
    <source>
        <dbReference type="EMBL" id="MRU16859.1"/>
    </source>
</evidence>
<sequence>MDIVESYFERFPDVTKLHFLLALLAVTAQSASADQNTVTEIQSRISVSKENRSTTAVLSQCKLQVENEFLDNCSDSNTASEQASTVAKAVWEIDLSTVGNVQVSPVHGVMHVGLWPVKRNLISIVLGRPAASVRQTKIMYHCNGDAYEQDEGVMAGFISPKPADPELARLLTTYIEENCAR</sequence>
<protein>
    <submittedName>
        <fullName evidence="1">Uncharacterized protein</fullName>
    </submittedName>
</protein>
<dbReference type="Proteomes" id="UP000564704">
    <property type="component" value="Unassembled WGS sequence"/>
</dbReference>
<gene>
    <name evidence="1" type="ORF">FDP25_15565</name>
</gene>
<proteinExistence type="predicted"/>
<organism evidence="1 2">
    <name type="scientific">Roseovarius bejariae</name>
    <dbReference type="NCBI Taxonomy" id="2576383"/>
    <lineage>
        <taxon>Bacteria</taxon>
        <taxon>Pseudomonadati</taxon>
        <taxon>Pseudomonadota</taxon>
        <taxon>Alphaproteobacteria</taxon>
        <taxon>Rhodobacterales</taxon>
        <taxon>Roseobacteraceae</taxon>
        <taxon>Roseovarius</taxon>
    </lineage>
</organism>
<comment type="caution">
    <text evidence="1">The sequence shown here is derived from an EMBL/GenBank/DDBJ whole genome shotgun (WGS) entry which is preliminary data.</text>
</comment>
<accession>A0A844CXN0</accession>
<dbReference type="AlphaFoldDB" id="A0A844CXN0"/>
<dbReference type="EMBL" id="SZWE01000002">
    <property type="protein sequence ID" value="MRU16859.1"/>
    <property type="molecule type" value="Genomic_DNA"/>
</dbReference>
<keyword evidence="2" id="KW-1185">Reference proteome</keyword>